<proteinExistence type="inferred from homology"/>
<comment type="subcellular location">
    <subcellularLocation>
        <location evidence="4">Plastid</location>
        <location evidence="4">Chloroplast</location>
    </subcellularLocation>
</comment>
<dbReference type="PANTHER" id="PTHR45987">
    <property type="entry name" value="39S RIBOSOMAL PROTEIN L12"/>
    <property type="match status" value="1"/>
</dbReference>
<sequence length="131" mass="14305">MSTKIEEIVEKLKSLTLLEASELVKRIEETFGVDASISAAPTNFSAVNSGVKPEENVPEEKTEFDVIINEVPASKRITVIKVVRSLTSLGLKEAKDLIESVPKPIFESVPKEKAEEVKKLLEDAGASIIVK</sequence>
<dbReference type="GO" id="GO:0005840">
    <property type="term" value="C:ribosome"/>
    <property type="evidence" value="ECO:0007669"/>
    <property type="project" value="UniProtKB-KW"/>
</dbReference>
<feature type="domain" description="Large ribosomal subunit protein bL12 oligomerization" evidence="6">
    <location>
        <begin position="4"/>
        <end position="40"/>
    </location>
</feature>
<dbReference type="InterPro" id="IPR036235">
    <property type="entry name" value="Ribosomal_bL12_oligo_N_sf"/>
</dbReference>
<feature type="domain" description="Large ribosomal subunit protein bL12 C-terminal" evidence="5">
    <location>
        <begin position="64"/>
        <end position="131"/>
    </location>
</feature>
<dbReference type="NCBIfam" id="TIGR00855">
    <property type="entry name" value="L12"/>
    <property type="match status" value="1"/>
</dbReference>
<evidence type="ECO:0000256" key="2">
    <source>
        <dbReference type="ARBA" id="ARBA00022980"/>
    </source>
</evidence>
<evidence type="ECO:0000256" key="3">
    <source>
        <dbReference type="ARBA" id="ARBA00023274"/>
    </source>
</evidence>
<evidence type="ECO:0000259" key="6">
    <source>
        <dbReference type="Pfam" id="PF16320"/>
    </source>
</evidence>
<keyword evidence="3 4" id="KW-0687">Ribonucleoprotein</keyword>
<dbReference type="Pfam" id="PF16320">
    <property type="entry name" value="Ribosomal_L12_N"/>
    <property type="match status" value="1"/>
</dbReference>
<reference evidence="7" key="1">
    <citation type="journal article" date="2016" name="J. Eukaryot. Microbiol.">
        <title>The Chloroplast Genome of Euglena mutabilis-Cluster Arrangement, Intron Analysis, and Intrageneric Trends.</title>
        <authorList>
            <person name="Dabbagh N."/>
            <person name="Preisfeld A."/>
        </authorList>
    </citation>
    <scope>NUCLEOTIDE SEQUENCE</scope>
</reference>
<dbReference type="EMBL" id="KT223519">
    <property type="protein sequence ID" value="AMD08056.1"/>
    <property type="molecule type" value="Genomic_DNA"/>
</dbReference>
<gene>
    <name evidence="4 7" type="primary">rpl12</name>
</gene>
<evidence type="ECO:0000256" key="1">
    <source>
        <dbReference type="ARBA" id="ARBA00007197"/>
    </source>
</evidence>
<keyword evidence="7" id="KW-0934">Plastid</keyword>
<dbReference type="InterPro" id="IPR008932">
    <property type="entry name" value="Ribosomal_bL12_oligo"/>
</dbReference>
<dbReference type="AlphaFoldDB" id="A0A1B0UL07"/>
<evidence type="ECO:0000313" key="7">
    <source>
        <dbReference type="EMBL" id="AMD08056.1"/>
    </source>
</evidence>
<dbReference type="InterPro" id="IPR000206">
    <property type="entry name" value="Ribosomal_bL12"/>
</dbReference>
<dbReference type="CDD" id="cd00387">
    <property type="entry name" value="Ribosomal_L7_L12"/>
    <property type="match status" value="1"/>
</dbReference>
<dbReference type="HAMAP" id="MF_00368">
    <property type="entry name" value="Ribosomal_bL12"/>
    <property type="match status" value="1"/>
</dbReference>
<evidence type="ECO:0000256" key="4">
    <source>
        <dbReference type="HAMAP-Rule" id="MF_00368"/>
    </source>
</evidence>
<dbReference type="GO" id="GO:0006412">
    <property type="term" value="P:translation"/>
    <property type="evidence" value="ECO:0007669"/>
    <property type="project" value="UniProtKB-UniRule"/>
</dbReference>
<dbReference type="GO" id="GO:1990904">
    <property type="term" value="C:ribonucleoprotein complex"/>
    <property type="evidence" value="ECO:0007669"/>
    <property type="project" value="UniProtKB-KW"/>
</dbReference>
<comment type="subunit">
    <text evidence="4">Homodimer. Part of the ribosomal stalk of the 50S ribosomal subunit. Forms a multimeric L10(L12)X complex, where L10 forms an elongated spine to which 2 to 4 L12 dimers bind in a sequential fashion. Binds GTP-bound translation factors.</text>
</comment>
<dbReference type="Gene3D" id="1.20.5.710">
    <property type="entry name" value="Single helix bin"/>
    <property type="match status" value="1"/>
</dbReference>
<dbReference type="GO" id="GO:0009507">
    <property type="term" value="C:chloroplast"/>
    <property type="evidence" value="ECO:0007669"/>
    <property type="project" value="UniProtKB-SubCell"/>
</dbReference>
<dbReference type="FunFam" id="3.30.1390.10:FF:000001">
    <property type="entry name" value="50S ribosomal protein L7/L12"/>
    <property type="match status" value="1"/>
</dbReference>
<dbReference type="InterPro" id="IPR013823">
    <property type="entry name" value="Ribosomal_bL12_C"/>
</dbReference>
<dbReference type="GO" id="GO:0003735">
    <property type="term" value="F:structural constituent of ribosome"/>
    <property type="evidence" value="ECO:0007669"/>
    <property type="project" value="InterPro"/>
</dbReference>
<name>A0A1B0UL07_EUGMU</name>
<comment type="similarity">
    <text evidence="1 4">Belongs to the bacterial ribosomal protein bL12 family.</text>
</comment>
<evidence type="ECO:0000259" key="5">
    <source>
        <dbReference type="Pfam" id="PF00542"/>
    </source>
</evidence>
<protein>
    <recommendedName>
        <fullName evidence="4">Large ribosomal subunit protein bL12c</fullName>
    </recommendedName>
</protein>
<dbReference type="SUPFAM" id="SSF54736">
    <property type="entry name" value="ClpS-like"/>
    <property type="match status" value="1"/>
</dbReference>
<keyword evidence="2 4" id="KW-0689">Ribosomal protein</keyword>
<accession>A0A1B0UL07</accession>
<dbReference type="Pfam" id="PF00542">
    <property type="entry name" value="Ribosomal_L12"/>
    <property type="match status" value="1"/>
</dbReference>
<comment type="function">
    <text evidence="4">Forms part of the ribosomal stalk which helps the ribosome interact with GTP-bound translation factors. Is thus essential for accurate translation.</text>
</comment>
<geneLocation type="chloroplast" evidence="7"/>
<dbReference type="PANTHER" id="PTHR45987:SF4">
    <property type="entry name" value="LARGE RIBOSOMAL SUBUNIT PROTEIN BL12M"/>
    <property type="match status" value="1"/>
</dbReference>
<organism evidence="7">
    <name type="scientific">Euglena mutabilis</name>
    <dbReference type="NCBI Taxonomy" id="38275"/>
    <lineage>
        <taxon>Eukaryota</taxon>
        <taxon>Discoba</taxon>
        <taxon>Euglenozoa</taxon>
        <taxon>Euglenida</taxon>
        <taxon>Spirocuta</taxon>
        <taxon>Euglenophyceae</taxon>
        <taxon>Euglenales</taxon>
        <taxon>Euglenaceae</taxon>
        <taxon>Euglena</taxon>
    </lineage>
</organism>
<dbReference type="SUPFAM" id="SSF48300">
    <property type="entry name" value="Ribosomal protein L7/12, oligomerisation (N-terminal) domain"/>
    <property type="match status" value="1"/>
</dbReference>
<keyword evidence="7" id="KW-0150">Chloroplast</keyword>
<dbReference type="GO" id="GO:0003729">
    <property type="term" value="F:mRNA binding"/>
    <property type="evidence" value="ECO:0007669"/>
    <property type="project" value="TreeGrafter"/>
</dbReference>
<dbReference type="InterPro" id="IPR014719">
    <property type="entry name" value="Ribosomal_bL12_C/ClpS-like"/>
</dbReference>
<dbReference type="Gene3D" id="3.30.1390.10">
    <property type="match status" value="1"/>
</dbReference>